<sequence length="147" mass="16813">METNYYSFYSISCCIVGYVFTRGGYVAQLPKMKFMVDDAIWAAENATLKAEMSGKKLMHPWNNLSSTLSFRLYTLSRNCLCTKDYYGNEIMSLCEALLMVVVVGYLNPDDQKKKKKKANINNHSKQSTWPSHIESKRLTPHSLHIGL</sequence>
<reference evidence="3 4" key="3">
    <citation type="submission" date="2019-11" db="EMBL/GenBank/DDBJ databases">
        <title>A de novo genome assembly of a pear dwarfing rootstock.</title>
        <authorList>
            <person name="Wang F."/>
            <person name="Wang J."/>
            <person name="Li S."/>
            <person name="Zhang Y."/>
            <person name="Fang M."/>
            <person name="Ma L."/>
            <person name="Zhao Y."/>
            <person name="Jiang S."/>
        </authorList>
    </citation>
    <scope>NUCLEOTIDE SEQUENCE [LARGE SCALE GENOMIC DNA]</scope>
    <source>
        <strain evidence="3">S2</strain>
        <tissue evidence="3">Leaf</tissue>
    </source>
</reference>
<dbReference type="AlphaFoldDB" id="A0A5N5EW86"/>
<gene>
    <name evidence="3" type="ORF">D8674_030243</name>
</gene>
<keyword evidence="4" id="KW-1185">Reference proteome</keyword>
<keyword evidence="2" id="KW-0812">Transmembrane</keyword>
<comment type="caution">
    <text evidence="3">The sequence shown here is derived from an EMBL/GenBank/DDBJ whole genome shotgun (WGS) entry which is preliminary data.</text>
</comment>
<evidence type="ECO:0000313" key="4">
    <source>
        <dbReference type="Proteomes" id="UP000327157"/>
    </source>
</evidence>
<organism evidence="3 4">
    <name type="scientific">Pyrus ussuriensis x Pyrus communis</name>
    <dbReference type="NCBI Taxonomy" id="2448454"/>
    <lineage>
        <taxon>Eukaryota</taxon>
        <taxon>Viridiplantae</taxon>
        <taxon>Streptophyta</taxon>
        <taxon>Embryophyta</taxon>
        <taxon>Tracheophyta</taxon>
        <taxon>Spermatophyta</taxon>
        <taxon>Magnoliopsida</taxon>
        <taxon>eudicotyledons</taxon>
        <taxon>Gunneridae</taxon>
        <taxon>Pentapetalae</taxon>
        <taxon>rosids</taxon>
        <taxon>fabids</taxon>
        <taxon>Rosales</taxon>
        <taxon>Rosaceae</taxon>
        <taxon>Amygdaloideae</taxon>
        <taxon>Maleae</taxon>
        <taxon>Pyrus</taxon>
    </lineage>
</organism>
<dbReference type="Proteomes" id="UP000327157">
    <property type="component" value="Chromosome 7"/>
</dbReference>
<feature type="transmembrane region" description="Helical" evidence="2">
    <location>
        <begin position="6"/>
        <end position="25"/>
    </location>
</feature>
<evidence type="ECO:0000256" key="1">
    <source>
        <dbReference type="SAM" id="MobiDB-lite"/>
    </source>
</evidence>
<proteinExistence type="predicted"/>
<name>A0A5N5EW86_9ROSA</name>
<accession>A0A5N5EW86</accession>
<feature type="compositionally biased region" description="Polar residues" evidence="1">
    <location>
        <begin position="119"/>
        <end position="130"/>
    </location>
</feature>
<reference evidence="3 4" key="1">
    <citation type="submission" date="2019-09" db="EMBL/GenBank/DDBJ databases">
        <authorList>
            <person name="Ou C."/>
        </authorList>
    </citation>
    <scope>NUCLEOTIDE SEQUENCE [LARGE SCALE GENOMIC DNA]</scope>
    <source>
        <strain evidence="3">S2</strain>
        <tissue evidence="3">Leaf</tissue>
    </source>
</reference>
<dbReference type="EMBL" id="SMOL01000781">
    <property type="protein sequence ID" value="KAB2594793.1"/>
    <property type="molecule type" value="Genomic_DNA"/>
</dbReference>
<evidence type="ECO:0000256" key="2">
    <source>
        <dbReference type="SAM" id="Phobius"/>
    </source>
</evidence>
<feature type="region of interest" description="Disordered" evidence="1">
    <location>
        <begin position="113"/>
        <end position="133"/>
    </location>
</feature>
<protein>
    <submittedName>
        <fullName evidence="3">Uncharacterized protein</fullName>
    </submittedName>
</protein>
<evidence type="ECO:0000313" key="3">
    <source>
        <dbReference type="EMBL" id="KAB2594793.1"/>
    </source>
</evidence>
<keyword evidence="2" id="KW-1133">Transmembrane helix</keyword>
<reference evidence="4" key="2">
    <citation type="submission" date="2019-10" db="EMBL/GenBank/DDBJ databases">
        <title>A de novo genome assembly of a pear dwarfing rootstock.</title>
        <authorList>
            <person name="Wang F."/>
            <person name="Wang J."/>
            <person name="Li S."/>
            <person name="Zhang Y."/>
            <person name="Fang M."/>
            <person name="Ma L."/>
            <person name="Zhao Y."/>
            <person name="Jiang S."/>
        </authorList>
    </citation>
    <scope>NUCLEOTIDE SEQUENCE [LARGE SCALE GENOMIC DNA]</scope>
</reference>
<keyword evidence="2" id="KW-0472">Membrane</keyword>